<sequence length="36" mass="4089">MKQSKKERQQSSTTDRKAKSLRTGDKKLNGPNRPST</sequence>
<protein>
    <submittedName>
        <fullName evidence="2">Spore protein</fullName>
    </submittedName>
</protein>
<accession>A0ABV8GVN3</accession>
<reference evidence="3" key="1">
    <citation type="journal article" date="2019" name="Int. J. Syst. Evol. Microbiol.">
        <title>The Global Catalogue of Microorganisms (GCM) 10K type strain sequencing project: providing services to taxonomists for standard genome sequencing and annotation.</title>
        <authorList>
            <consortium name="The Broad Institute Genomics Platform"/>
            <consortium name="The Broad Institute Genome Sequencing Center for Infectious Disease"/>
            <person name="Wu L."/>
            <person name="Ma J."/>
        </authorList>
    </citation>
    <scope>NUCLEOTIDE SEQUENCE [LARGE SCALE GENOMIC DNA]</scope>
    <source>
        <strain evidence="3">IBRC-M 10703</strain>
    </source>
</reference>
<evidence type="ECO:0000313" key="3">
    <source>
        <dbReference type="Proteomes" id="UP001595772"/>
    </source>
</evidence>
<evidence type="ECO:0000256" key="1">
    <source>
        <dbReference type="SAM" id="MobiDB-lite"/>
    </source>
</evidence>
<proteinExistence type="predicted"/>
<dbReference type="EMBL" id="JBHSAO010000001">
    <property type="protein sequence ID" value="MFC4022976.1"/>
    <property type="molecule type" value="Genomic_DNA"/>
</dbReference>
<dbReference type="Proteomes" id="UP001595772">
    <property type="component" value="Unassembled WGS sequence"/>
</dbReference>
<comment type="caution">
    <text evidence="2">The sequence shown here is derived from an EMBL/GenBank/DDBJ whole genome shotgun (WGS) entry which is preliminary data.</text>
</comment>
<feature type="compositionally biased region" description="Basic and acidic residues" evidence="1">
    <location>
        <begin position="1"/>
        <end position="28"/>
    </location>
</feature>
<keyword evidence="3" id="KW-1185">Reference proteome</keyword>
<gene>
    <name evidence="2" type="ORF">ACFOUV_03995</name>
</gene>
<dbReference type="RefSeq" id="WP_379495464.1">
    <property type="nucleotide sequence ID" value="NZ_JBHSAO010000001.1"/>
</dbReference>
<feature type="region of interest" description="Disordered" evidence="1">
    <location>
        <begin position="1"/>
        <end position="36"/>
    </location>
</feature>
<name>A0ABV8GVN3_9BACI</name>
<evidence type="ECO:0000313" key="2">
    <source>
        <dbReference type="EMBL" id="MFC4022976.1"/>
    </source>
</evidence>
<organism evidence="2 3">
    <name type="scientific">Oceanobacillus longus</name>
    <dbReference type="NCBI Taxonomy" id="930120"/>
    <lineage>
        <taxon>Bacteria</taxon>
        <taxon>Bacillati</taxon>
        <taxon>Bacillota</taxon>
        <taxon>Bacilli</taxon>
        <taxon>Bacillales</taxon>
        <taxon>Bacillaceae</taxon>
        <taxon>Oceanobacillus</taxon>
    </lineage>
</organism>